<dbReference type="InterPro" id="IPR051459">
    <property type="entry name" value="Cytochrome_c-type_DH"/>
</dbReference>
<evidence type="ECO:0000256" key="1">
    <source>
        <dbReference type="ARBA" id="ARBA00022617"/>
    </source>
</evidence>
<evidence type="ECO:0000256" key="2">
    <source>
        <dbReference type="ARBA" id="ARBA00022723"/>
    </source>
</evidence>
<dbReference type="InterPro" id="IPR036909">
    <property type="entry name" value="Cyt_c-like_dom_sf"/>
</dbReference>
<reference evidence="6 7" key="1">
    <citation type="submission" date="2023-10" db="EMBL/GenBank/DDBJ databases">
        <title>Bacteria for the degradation of biodegradable plastic PBAT(Polybutylene adipate terephthalate).</title>
        <authorList>
            <person name="Weon H.-Y."/>
            <person name="Yeon J."/>
        </authorList>
    </citation>
    <scope>NUCLEOTIDE SEQUENCE [LARGE SCALE GENOMIC DNA]</scope>
    <source>
        <strain evidence="6 7">SBD 7-3</strain>
    </source>
</reference>
<organism evidence="6 7">
    <name type="scientific">Piscinibacter gummiphilus</name>
    <dbReference type="NCBI Taxonomy" id="946333"/>
    <lineage>
        <taxon>Bacteria</taxon>
        <taxon>Pseudomonadati</taxon>
        <taxon>Pseudomonadota</taxon>
        <taxon>Betaproteobacteria</taxon>
        <taxon>Burkholderiales</taxon>
        <taxon>Sphaerotilaceae</taxon>
        <taxon>Piscinibacter</taxon>
    </lineage>
</organism>
<dbReference type="SUPFAM" id="SSF46626">
    <property type="entry name" value="Cytochrome c"/>
    <property type="match status" value="3"/>
</dbReference>
<keyword evidence="3 4" id="KW-0408">Iron</keyword>
<dbReference type="Pfam" id="PF00034">
    <property type="entry name" value="Cytochrom_C"/>
    <property type="match status" value="2"/>
</dbReference>
<proteinExistence type="predicted"/>
<dbReference type="Proteomes" id="UP001303946">
    <property type="component" value="Chromosome"/>
</dbReference>
<dbReference type="InterPro" id="IPR014353">
    <property type="entry name" value="Membr-bd_ADH_cyt_c"/>
</dbReference>
<protein>
    <submittedName>
        <fullName evidence="6">Cytochrome c</fullName>
    </submittedName>
</protein>
<name>A0ABZ0CMP5_9BURK</name>
<evidence type="ECO:0000256" key="4">
    <source>
        <dbReference type="PROSITE-ProRule" id="PRU00433"/>
    </source>
</evidence>
<dbReference type="Gene3D" id="1.10.760.10">
    <property type="entry name" value="Cytochrome c-like domain"/>
    <property type="match status" value="3"/>
</dbReference>
<feature type="domain" description="Cytochrome c" evidence="5">
    <location>
        <begin position="40"/>
        <end position="143"/>
    </location>
</feature>
<dbReference type="PROSITE" id="PS51007">
    <property type="entry name" value="CYTC"/>
    <property type="match status" value="3"/>
</dbReference>
<evidence type="ECO:0000313" key="7">
    <source>
        <dbReference type="Proteomes" id="UP001303946"/>
    </source>
</evidence>
<gene>
    <name evidence="6" type="ORF">RXV79_14620</name>
</gene>
<dbReference type="PANTHER" id="PTHR35008:SF4">
    <property type="entry name" value="BLL4482 PROTEIN"/>
    <property type="match status" value="1"/>
</dbReference>
<dbReference type="InterPro" id="IPR009056">
    <property type="entry name" value="Cyt_c-like_dom"/>
</dbReference>
<accession>A0ABZ0CMP5</accession>
<dbReference type="EMBL" id="CP136336">
    <property type="protein sequence ID" value="WOB06159.1"/>
    <property type="molecule type" value="Genomic_DNA"/>
</dbReference>
<evidence type="ECO:0000259" key="5">
    <source>
        <dbReference type="PROSITE" id="PS51007"/>
    </source>
</evidence>
<keyword evidence="2 4" id="KW-0479">Metal-binding</keyword>
<feature type="domain" description="Cytochrome c" evidence="5">
    <location>
        <begin position="185"/>
        <end position="295"/>
    </location>
</feature>
<dbReference type="PANTHER" id="PTHR35008">
    <property type="entry name" value="BLL4482 PROTEIN-RELATED"/>
    <property type="match status" value="1"/>
</dbReference>
<evidence type="ECO:0000313" key="6">
    <source>
        <dbReference type="EMBL" id="WOB06159.1"/>
    </source>
</evidence>
<dbReference type="PIRSF" id="PIRSF000018">
    <property type="entry name" value="Mb_ADH_cyt_c"/>
    <property type="match status" value="1"/>
</dbReference>
<dbReference type="RefSeq" id="WP_316698501.1">
    <property type="nucleotide sequence ID" value="NZ_CP136336.1"/>
</dbReference>
<sequence length="417" mass="44314">MTRALFIVVALVLLLAGALVGLNLRGEDPLDDAAVVATPELIQRGEYLARAGNCAGCHTERGGVPYAGGRGIDTPFGTLYSPNLTPDPATGLGQWSAAHFWRAMHNGRSRDGRLLSPAFPYTNYTLVTRADSDALYAYLRSLPPVAKANREHAMRFPFGTQAALGVWRALYFKPETHTLEASQTAAWNRGAYLVRGLGHCNACHGHRNALGATGGTLDLSGGLIPVQNWYAPSLSDPHEAGVRDWPAQETATLLKTGVSPRASVLGPMAEVVIGSTQHLRDDDLLAMAEYLRSLPPTSTRVTSPQGPEPDLARGEKLYGDHCAGCHGAAGEGAKGLYPALAGNRAVTMKTPANLVRVLMEGGFAPSTAGNPRPFGMPPFAGTLSDDDMAALLSHVRSAWGNQAAPVSAFEVSRYRER</sequence>
<keyword evidence="1 4" id="KW-0349">Heme</keyword>
<keyword evidence="7" id="KW-1185">Reference proteome</keyword>
<evidence type="ECO:0000256" key="3">
    <source>
        <dbReference type="ARBA" id="ARBA00023004"/>
    </source>
</evidence>
<feature type="domain" description="Cytochrome c" evidence="5">
    <location>
        <begin position="309"/>
        <end position="399"/>
    </location>
</feature>